<gene>
    <name evidence="1" type="ORF">Cvel_13414</name>
</gene>
<organism evidence="1">
    <name type="scientific">Chromera velia CCMP2878</name>
    <dbReference type="NCBI Taxonomy" id="1169474"/>
    <lineage>
        <taxon>Eukaryota</taxon>
        <taxon>Sar</taxon>
        <taxon>Alveolata</taxon>
        <taxon>Colpodellida</taxon>
        <taxon>Chromeraceae</taxon>
        <taxon>Chromera</taxon>
    </lineage>
</organism>
<name>A0A0G4IDW5_9ALVE</name>
<proteinExistence type="predicted"/>
<accession>A0A0G4IDW5</accession>
<reference evidence="1" key="1">
    <citation type="submission" date="2014-11" db="EMBL/GenBank/DDBJ databases">
        <authorList>
            <person name="Otto D Thomas"/>
            <person name="Naeem Raeece"/>
        </authorList>
    </citation>
    <scope>NUCLEOTIDE SEQUENCE</scope>
</reference>
<evidence type="ECO:0000313" key="1">
    <source>
        <dbReference type="EMBL" id="CEM55276.1"/>
    </source>
</evidence>
<protein>
    <submittedName>
        <fullName evidence="1">Uncharacterized protein</fullName>
    </submittedName>
</protein>
<dbReference type="AlphaFoldDB" id="A0A0G4IDW5"/>
<sequence>MSILLSQASSDNGAFEFDLKGLGTLFEGLSGEEGEVAERAKGAMRKQVALEIRKEFPTSYGAVEEYFAVRDRVKEIQKLGKYLPEWTNEFRQQLPPFLEAYPPKYIDKDTPAYMARRDVREHWDPLQRFAPLSLKGKLSGGGGDIDGDIWYAYGDILLADFALVNARTHQMIIYNLLSLPTVHPIGPIVHVGAMDDGKTFHIAAGGPLQVSE</sequence>
<dbReference type="EMBL" id="CDMZ01005859">
    <property type="protein sequence ID" value="CEM55276.1"/>
    <property type="molecule type" value="Genomic_DNA"/>
</dbReference>
<dbReference type="VEuPathDB" id="CryptoDB:Cvel_13414"/>